<evidence type="ECO:0000313" key="1">
    <source>
        <dbReference type="EMBL" id="EHD07412.1"/>
    </source>
</evidence>
<name>G5RQ15_SALET</name>
<organism evidence="1 2">
    <name type="scientific">Salmonella enterica subsp. enterica serovar Urbana str. R8-2977</name>
    <dbReference type="NCBI Taxonomy" id="913084"/>
    <lineage>
        <taxon>Bacteria</taxon>
        <taxon>Pseudomonadati</taxon>
        <taxon>Pseudomonadota</taxon>
        <taxon>Gammaproteobacteria</taxon>
        <taxon>Enterobacterales</taxon>
        <taxon>Enterobacteriaceae</taxon>
        <taxon>Salmonella</taxon>
    </lineage>
</organism>
<dbReference type="AlphaFoldDB" id="G5RQ15"/>
<reference evidence="1 2" key="1">
    <citation type="journal article" date="2011" name="BMC Genomics">
        <title>Genome sequencing reveals diversification of virulence factor content and possible host adaptation in distinct subpopulations of Salmonella enterica.</title>
        <authorList>
            <person name="den Bakker H.C."/>
            <person name="Moreno Switt A.I."/>
            <person name="Govoni G."/>
            <person name="Cummings C.A."/>
            <person name="Ranieri M.L."/>
            <person name="Degoricija L."/>
            <person name="Hoelzer K."/>
            <person name="Rodriguez-Rivera L.D."/>
            <person name="Brown S."/>
            <person name="Bolchacova E."/>
            <person name="Furtado M.R."/>
            <person name="Wiedmann M."/>
        </authorList>
    </citation>
    <scope>NUCLEOTIDE SEQUENCE [LARGE SCALE GENOMIC DNA]</scope>
    <source>
        <strain evidence="1 2">R8-2977</strain>
    </source>
</reference>
<sequence length="51" mass="5860">ESLALQKHGDRLATQYILLQINAFKYQIHSIQHPSANNAAYFASVYIIRLE</sequence>
<dbReference type="EMBL" id="AFCW01000053">
    <property type="protein sequence ID" value="EHD07412.1"/>
    <property type="molecule type" value="Genomic_DNA"/>
</dbReference>
<dbReference type="Proteomes" id="UP000004776">
    <property type="component" value="Unassembled WGS sequence"/>
</dbReference>
<evidence type="ECO:0000313" key="2">
    <source>
        <dbReference type="Proteomes" id="UP000004776"/>
    </source>
</evidence>
<accession>G5RQ15</accession>
<gene>
    <name evidence="1" type="ORF">LTSEURB_0100</name>
</gene>
<protein>
    <submittedName>
        <fullName evidence="1">Uncharacterized protein</fullName>
    </submittedName>
</protein>
<proteinExistence type="predicted"/>
<feature type="non-terminal residue" evidence="1">
    <location>
        <position position="1"/>
    </location>
</feature>
<comment type="caution">
    <text evidence="1">The sequence shown here is derived from an EMBL/GenBank/DDBJ whole genome shotgun (WGS) entry which is preliminary data.</text>
</comment>